<organism evidence="6 7">
    <name type="scientific">Diploscapter pachys</name>
    <dbReference type="NCBI Taxonomy" id="2018661"/>
    <lineage>
        <taxon>Eukaryota</taxon>
        <taxon>Metazoa</taxon>
        <taxon>Ecdysozoa</taxon>
        <taxon>Nematoda</taxon>
        <taxon>Chromadorea</taxon>
        <taxon>Rhabditida</taxon>
        <taxon>Rhabditina</taxon>
        <taxon>Rhabditomorpha</taxon>
        <taxon>Rhabditoidea</taxon>
        <taxon>Rhabditidae</taxon>
        <taxon>Diploscapter</taxon>
    </lineage>
</organism>
<evidence type="ECO:0000256" key="4">
    <source>
        <dbReference type="ARBA" id="ARBA00023136"/>
    </source>
</evidence>
<dbReference type="InterPro" id="IPR036259">
    <property type="entry name" value="MFS_trans_sf"/>
</dbReference>
<feature type="transmembrane region" description="Helical" evidence="5">
    <location>
        <begin position="272"/>
        <end position="293"/>
    </location>
</feature>
<feature type="transmembrane region" description="Helical" evidence="5">
    <location>
        <begin position="325"/>
        <end position="347"/>
    </location>
</feature>
<keyword evidence="2 5" id="KW-0812">Transmembrane</keyword>
<evidence type="ECO:0000256" key="3">
    <source>
        <dbReference type="ARBA" id="ARBA00022989"/>
    </source>
</evidence>
<dbReference type="Gene3D" id="1.20.1250.20">
    <property type="entry name" value="MFS general substrate transporter like domains"/>
    <property type="match status" value="1"/>
</dbReference>
<sequence>MTTSGTILVPSSAIDAEGAGLSGSIPQLTLPQEPDVSSLLARSKHPDQLLTQIGRSNVHLLAAVILCSFSWTIGALVIMTSAFTSVDCGDCNGTMITLVQEFDLKGDRAYLMELSTSFFMVGNMIGGASFTHIGDKLSPPSLRSFTTFLFGITWVIGYCLVAPLAYFSPTWRLVPETLHFLVSKKKAEKAHKWLEKIDSTLMEKADFFTYLSSRDDIADKETESSKSSFLSVLIQNKLFILYSTVLVYLWTCDNFIYFGLSLYSTQLAGNMYVNYILIGLVELPAYIFMPILISRFGRKFIVSGSHFLAGACFFIPIFLSNHEWISLICWLIGKFAISCSFMALYIFPTNIRAILMGMCSVLSRIGSILAPYIRLLGTISPNLPFLVLSALSATAGLLTLLLPETKTRPLPSNLSQAQQQNNDLTGDE</sequence>
<gene>
    <name evidence="6" type="ORF">WR25_02439</name>
</gene>
<dbReference type="AlphaFoldDB" id="A0A2A2KKV2"/>
<evidence type="ECO:0000313" key="7">
    <source>
        <dbReference type="Proteomes" id="UP000218231"/>
    </source>
</evidence>
<feature type="transmembrane region" description="Helical" evidence="5">
    <location>
        <begin position="145"/>
        <end position="167"/>
    </location>
</feature>
<dbReference type="InterPro" id="IPR005828">
    <property type="entry name" value="MFS_sugar_transport-like"/>
</dbReference>
<dbReference type="OrthoDB" id="5296287at2759"/>
<protein>
    <recommendedName>
        <fullName evidence="8">Major facilitator superfamily (MFS) profile domain-containing protein</fullName>
    </recommendedName>
</protein>
<dbReference type="SUPFAM" id="SSF103473">
    <property type="entry name" value="MFS general substrate transporter"/>
    <property type="match status" value="1"/>
</dbReference>
<evidence type="ECO:0008006" key="8">
    <source>
        <dbReference type="Google" id="ProtNLM"/>
    </source>
</evidence>
<dbReference type="EMBL" id="LIAE01008330">
    <property type="protein sequence ID" value="PAV74449.1"/>
    <property type="molecule type" value="Genomic_DNA"/>
</dbReference>
<dbReference type="Pfam" id="PF00083">
    <property type="entry name" value="Sugar_tr"/>
    <property type="match status" value="1"/>
</dbReference>
<dbReference type="STRING" id="2018661.A0A2A2KKV2"/>
<dbReference type="GO" id="GO:0016020">
    <property type="term" value="C:membrane"/>
    <property type="evidence" value="ECO:0007669"/>
    <property type="project" value="UniProtKB-SubCell"/>
</dbReference>
<dbReference type="GO" id="GO:0022857">
    <property type="term" value="F:transmembrane transporter activity"/>
    <property type="evidence" value="ECO:0007669"/>
    <property type="project" value="InterPro"/>
</dbReference>
<keyword evidence="3 5" id="KW-1133">Transmembrane helix</keyword>
<feature type="transmembrane region" description="Helical" evidence="5">
    <location>
        <begin position="385"/>
        <end position="402"/>
    </location>
</feature>
<feature type="transmembrane region" description="Helical" evidence="5">
    <location>
        <begin position="300"/>
        <end position="319"/>
    </location>
</feature>
<comment type="subcellular location">
    <subcellularLocation>
        <location evidence="1">Membrane</location>
        <topology evidence="1">Multi-pass membrane protein</topology>
    </subcellularLocation>
</comment>
<comment type="caution">
    <text evidence="6">The sequence shown here is derived from an EMBL/GenBank/DDBJ whole genome shotgun (WGS) entry which is preliminary data.</text>
</comment>
<keyword evidence="4 5" id="KW-0472">Membrane</keyword>
<dbReference type="Proteomes" id="UP000218231">
    <property type="component" value="Unassembled WGS sequence"/>
</dbReference>
<evidence type="ECO:0000256" key="2">
    <source>
        <dbReference type="ARBA" id="ARBA00022692"/>
    </source>
</evidence>
<reference evidence="6 7" key="1">
    <citation type="journal article" date="2017" name="Curr. Biol.">
        <title>Genome architecture and evolution of a unichromosomal asexual nematode.</title>
        <authorList>
            <person name="Fradin H."/>
            <person name="Zegar C."/>
            <person name="Gutwein M."/>
            <person name="Lucas J."/>
            <person name="Kovtun M."/>
            <person name="Corcoran D."/>
            <person name="Baugh L.R."/>
            <person name="Kiontke K."/>
            <person name="Gunsalus K."/>
            <person name="Fitch D.H."/>
            <person name="Piano F."/>
        </authorList>
    </citation>
    <scope>NUCLEOTIDE SEQUENCE [LARGE SCALE GENOMIC DNA]</scope>
    <source>
        <strain evidence="6">PF1309</strain>
    </source>
</reference>
<name>A0A2A2KKV2_9BILA</name>
<evidence type="ECO:0000313" key="6">
    <source>
        <dbReference type="EMBL" id="PAV74449.1"/>
    </source>
</evidence>
<feature type="transmembrane region" description="Helical" evidence="5">
    <location>
        <begin position="58"/>
        <end position="78"/>
    </location>
</feature>
<evidence type="ECO:0000256" key="5">
    <source>
        <dbReference type="SAM" id="Phobius"/>
    </source>
</evidence>
<feature type="transmembrane region" description="Helical" evidence="5">
    <location>
        <begin position="239"/>
        <end position="260"/>
    </location>
</feature>
<evidence type="ECO:0000256" key="1">
    <source>
        <dbReference type="ARBA" id="ARBA00004141"/>
    </source>
</evidence>
<keyword evidence="7" id="KW-1185">Reference proteome</keyword>
<accession>A0A2A2KKV2</accession>
<proteinExistence type="predicted"/>
<feature type="transmembrane region" description="Helical" evidence="5">
    <location>
        <begin position="354"/>
        <end position="373"/>
    </location>
</feature>
<dbReference type="PANTHER" id="PTHR24064">
    <property type="entry name" value="SOLUTE CARRIER FAMILY 22 MEMBER"/>
    <property type="match status" value="1"/>
</dbReference>